<dbReference type="InterPro" id="IPR026891">
    <property type="entry name" value="Fn3-like"/>
</dbReference>
<dbReference type="InterPro" id="IPR036881">
    <property type="entry name" value="Glyco_hydro_3_C_sf"/>
</dbReference>
<name>A0A5P1F8R5_ASPOF</name>
<dbReference type="Proteomes" id="UP000243459">
    <property type="component" value="Chromosome 3"/>
</dbReference>
<dbReference type="GO" id="GO:0046556">
    <property type="term" value="F:alpha-L-arabinofuranosidase activity"/>
    <property type="evidence" value="ECO:0007669"/>
    <property type="project" value="TreeGrafter"/>
</dbReference>
<dbReference type="Gene3D" id="3.40.50.1700">
    <property type="entry name" value="Glycoside hydrolase family 3 C-terminal domain"/>
    <property type="match status" value="1"/>
</dbReference>
<dbReference type="Pfam" id="PF00933">
    <property type="entry name" value="Glyco_hydro_3"/>
    <property type="match status" value="1"/>
</dbReference>
<dbReference type="GO" id="GO:0009044">
    <property type="term" value="F:xylan 1,4-beta-xylosidase activity"/>
    <property type="evidence" value="ECO:0007669"/>
    <property type="project" value="InterPro"/>
</dbReference>
<dbReference type="Pfam" id="PF01915">
    <property type="entry name" value="Glyco_hydro_3_C"/>
    <property type="match status" value="1"/>
</dbReference>
<dbReference type="SUPFAM" id="SSF51445">
    <property type="entry name" value="(Trans)glycosidases"/>
    <property type="match status" value="1"/>
</dbReference>
<dbReference type="InterPro" id="IPR017853">
    <property type="entry name" value="GH"/>
</dbReference>
<evidence type="ECO:0000256" key="2">
    <source>
        <dbReference type="ARBA" id="ARBA00022801"/>
    </source>
</evidence>
<keyword evidence="3" id="KW-0326">Glycosidase</keyword>
<proteinExistence type="predicted"/>
<dbReference type="Gene3D" id="3.20.20.300">
    <property type="entry name" value="Glycoside hydrolase, family 3, N-terminal domain"/>
    <property type="match status" value="1"/>
</dbReference>
<dbReference type="InterPro" id="IPR044993">
    <property type="entry name" value="BXL"/>
</dbReference>
<reference evidence="6" key="1">
    <citation type="journal article" date="2017" name="Nat. Commun.">
        <title>The asparagus genome sheds light on the origin and evolution of a young Y chromosome.</title>
        <authorList>
            <person name="Harkess A."/>
            <person name="Zhou J."/>
            <person name="Xu C."/>
            <person name="Bowers J.E."/>
            <person name="Van der Hulst R."/>
            <person name="Ayyampalayam S."/>
            <person name="Mercati F."/>
            <person name="Riccardi P."/>
            <person name="McKain M.R."/>
            <person name="Kakrana A."/>
            <person name="Tang H."/>
            <person name="Ray J."/>
            <person name="Groenendijk J."/>
            <person name="Arikit S."/>
            <person name="Mathioni S.M."/>
            <person name="Nakano M."/>
            <person name="Shan H."/>
            <person name="Telgmann-Rauber A."/>
            <person name="Kanno A."/>
            <person name="Yue Z."/>
            <person name="Chen H."/>
            <person name="Li W."/>
            <person name="Chen Y."/>
            <person name="Xu X."/>
            <person name="Zhang Y."/>
            <person name="Luo S."/>
            <person name="Chen H."/>
            <person name="Gao J."/>
            <person name="Mao Z."/>
            <person name="Pires J.C."/>
            <person name="Luo M."/>
            <person name="Kudrna D."/>
            <person name="Wing R.A."/>
            <person name="Meyers B.C."/>
            <person name="Yi K."/>
            <person name="Kong H."/>
            <person name="Lavrijsen P."/>
            <person name="Sunseri F."/>
            <person name="Falavigna A."/>
            <person name="Ye Y."/>
            <person name="Leebens-Mack J.H."/>
            <person name="Chen G."/>
        </authorList>
    </citation>
    <scope>NUCLEOTIDE SEQUENCE [LARGE SCALE GENOMIC DNA]</scope>
    <source>
        <strain evidence="6">cv. DH0086</strain>
    </source>
</reference>
<dbReference type="FunFam" id="3.40.50.1700:FF:000001">
    <property type="entry name" value="probable beta-D-xylosidase 2"/>
    <property type="match status" value="1"/>
</dbReference>
<dbReference type="InterPro" id="IPR013783">
    <property type="entry name" value="Ig-like_fold"/>
</dbReference>
<evidence type="ECO:0000259" key="4">
    <source>
        <dbReference type="SMART" id="SM01217"/>
    </source>
</evidence>
<accession>A0A5P1F8R5</accession>
<evidence type="ECO:0000313" key="6">
    <source>
        <dbReference type="Proteomes" id="UP000243459"/>
    </source>
</evidence>
<dbReference type="GO" id="GO:0031222">
    <property type="term" value="P:arabinan catabolic process"/>
    <property type="evidence" value="ECO:0007669"/>
    <property type="project" value="TreeGrafter"/>
</dbReference>
<feature type="domain" description="Fibronectin type III-like" evidence="4">
    <location>
        <begin position="557"/>
        <end position="627"/>
    </location>
</feature>
<dbReference type="InterPro" id="IPR001764">
    <property type="entry name" value="Glyco_hydro_3_N"/>
</dbReference>
<evidence type="ECO:0000256" key="3">
    <source>
        <dbReference type="ARBA" id="ARBA00023295"/>
    </source>
</evidence>
<evidence type="ECO:0000256" key="1">
    <source>
        <dbReference type="ARBA" id="ARBA00022729"/>
    </source>
</evidence>
<dbReference type="AlphaFoldDB" id="A0A5P1F8R5"/>
<dbReference type="Pfam" id="PF14310">
    <property type="entry name" value="Fn3-like"/>
    <property type="match status" value="1"/>
</dbReference>
<dbReference type="GO" id="GO:0045493">
    <property type="term" value="P:xylan catabolic process"/>
    <property type="evidence" value="ECO:0007669"/>
    <property type="project" value="InterPro"/>
</dbReference>
<dbReference type="Gene3D" id="2.60.40.10">
    <property type="entry name" value="Immunoglobulins"/>
    <property type="match status" value="1"/>
</dbReference>
<protein>
    <recommendedName>
        <fullName evidence="4">Fibronectin type III-like domain-containing protein</fullName>
    </recommendedName>
</protein>
<dbReference type="Gramene" id="ONK74776">
    <property type="protein sequence ID" value="ONK74776"/>
    <property type="gene ID" value="A4U43_C03F10030"/>
</dbReference>
<dbReference type="SMART" id="SM01217">
    <property type="entry name" value="Fn3_like"/>
    <property type="match status" value="1"/>
</dbReference>
<gene>
    <name evidence="5" type="ORF">A4U43_C03F10030</name>
</gene>
<organism evidence="5 6">
    <name type="scientific">Asparagus officinalis</name>
    <name type="common">Garden asparagus</name>
    <dbReference type="NCBI Taxonomy" id="4686"/>
    <lineage>
        <taxon>Eukaryota</taxon>
        <taxon>Viridiplantae</taxon>
        <taxon>Streptophyta</taxon>
        <taxon>Embryophyta</taxon>
        <taxon>Tracheophyta</taxon>
        <taxon>Spermatophyta</taxon>
        <taxon>Magnoliopsida</taxon>
        <taxon>Liliopsida</taxon>
        <taxon>Asparagales</taxon>
        <taxon>Asparagaceae</taxon>
        <taxon>Asparagoideae</taxon>
        <taxon>Asparagus</taxon>
    </lineage>
</organism>
<keyword evidence="6" id="KW-1185">Reference proteome</keyword>
<dbReference type="OMA" id="TNHESEN"/>
<keyword evidence="2" id="KW-0378">Hydrolase</keyword>
<dbReference type="InterPro" id="IPR036962">
    <property type="entry name" value="Glyco_hydro_3_N_sf"/>
</dbReference>
<dbReference type="PANTHER" id="PTHR42721:SF11">
    <property type="entry name" value="BETA-D-XYLOSIDASE 5-RELATED"/>
    <property type="match status" value="1"/>
</dbReference>
<dbReference type="InterPro" id="IPR002772">
    <property type="entry name" value="Glyco_hydro_3_C"/>
</dbReference>
<dbReference type="EMBL" id="CM007383">
    <property type="protein sequence ID" value="ONK74776.1"/>
    <property type="molecule type" value="Genomic_DNA"/>
</dbReference>
<sequence>MYNLGHTYLTFWSPVINVARDPRWGRIMETPGEDAFTIGKYSVNFVRGLQDVEGFEVTSDLNTRPIKIASCCKHFAAYDIENWYFSERFSFNARVTEQDMVESFNLPFEMCIKEGDSTSAMCSYNQVNGFPSCADPKLLTQTIRGEWNLHGYIVSDCYIYQYLHDNQKWLNLPKEELVAKVINAGLDLECGWDHHDQAILAVKQGKLREKEIDRALKNLYLVLMRVGFFDGMEKYDSFGTDHICTQEHMDLAADAARQGIVLLKNVNNTLPLNKDIHKKLALGGTHVNATDAMKGNYAGTQCRFVTPLNALQADANVTYVLGCDLYCNNKTVTGQMKNATSGADATVLFMGIDASIEGETIDRRELLLNPGQVSFIEEVANASKNPIVLVILSAGGLDVSFAKDNDKIGAILWAGYPGQEGGRAIADVIYGRYNPGGRLPITWYPNNYTESIPMTSMQFRPDQELGYPGRTYKFYDGPTVYPFGYGLSYTTFNYTLKANPTKIETKLEKYQKCLQISTKNSATSPQCPSAVITTMPCNETIDFEVEVANIGKVDGSDAVIVYAVPPEYVDGAPIKQVVAFDRVFVGAGKSQVVKFSVNVCQRLSVVEKTAYRVLPAGAHKIVIGDSSVSFDVDVELVY</sequence>
<dbReference type="SUPFAM" id="SSF52279">
    <property type="entry name" value="Beta-D-glucan exohydrolase, C-terminal domain"/>
    <property type="match status" value="1"/>
</dbReference>
<evidence type="ECO:0000313" key="5">
    <source>
        <dbReference type="EMBL" id="ONK74776.1"/>
    </source>
</evidence>
<keyword evidence="1" id="KW-0732">Signal</keyword>
<dbReference type="PANTHER" id="PTHR42721">
    <property type="entry name" value="SUGAR HYDROLASE-RELATED"/>
    <property type="match status" value="1"/>
</dbReference>